<name>A0A0E9PY58_ANGAN</name>
<reference evidence="1" key="1">
    <citation type="submission" date="2014-11" db="EMBL/GenBank/DDBJ databases">
        <authorList>
            <person name="Amaro Gonzalez C."/>
        </authorList>
    </citation>
    <scope>NUCLEOTIDE SEQUENCE</scope>
</reference>
<evidence type="ECO:0000313" key="1">
    <source>
        <dbReference type="EMBL" id="JAH08783.1"/>
    </source>
</evidence>
<proteinExistence type="predicted"/>
<sequence>MSVHHKPSNCLCDVALETALSHIIYATQESCEE</sequence>
<dbReference type="EMBL" id="GBXM01089500">
    <property type="protein sequence ID" value="JAH19077.1"/>
    <property type="molecule type" value="Transcribed_RNA"/>
</dbReference>
<dbReference type="AlphaFoldDB" id="A0A0E9PY58"/>
<reference evidence="1" key="2">
    <citation type="journal article" date="2015" name="Fish Shellfish Immunol.">
        <title>Early steps in the European eel (Anguilla anguilla)-Vibrio vulnificus interaction in the gills: Role of the RtxA13 toxin.</title>
        <authorList>
            <person name="Callol A."/>
            <person name="Pajuelo D."/>
            <person name="Ebbesson L."/>
            <person name="Teles M."/>
            <person name="MacKenzie S."/>
            <person name="Amaro C."/>
        </authorList>
    </citation>
    <scope>NUCLEOTIDE SEQUENCE</scope>
</reference>
<dbReference type="EMBL" id="GBXM01099794">
    <property type="protein sequence ID" value="JAH08783.1"/>
    <property type="molecule type" value="Transcribed_RNA"/>
</dbReference>
<protein>
    <submittedName>
        <fullName evidence="1">Uncharacterized protein</fullName>
    </submittedName>
</protein>
<accession>A0A0E9PY58</accession>
<dbReference type="EMBL" id="GBXM01090513">
    <property type="protein sequence ID" value="JAH18064.1"/>
    <property type="molecule type" value="Transcribed_RNA"/>
</dbReference>
<organism evidence="1">
    <name type="scientific">Anguilla anguilla</name>
    <name type="common">European freshwater eel</name>
    <name type="synonym">Muraena anguilla</name>
    <dbReference type="NCBI Taxonomy" id="7936"/>
    <lineage>
        <taxon>Eukaryota</taxon>
        <taxon>Metazoa</taxon>
        <taxon>Chordata</taxon>
        <taxon>Craniata</taxon>
        <taxon>Vertebrata</taxon>
        <taxon>Euteleostomi</taxon>
        <taxon>Actinopterygii</taxon>
        <taxon>Neopterygii</taxon>
        <taxon>Teleostei</taxon>
        <taxon>Anguilliformes</taxon>
        <taxon>Anguillidae</taxon>
        <taxon>Anguilla</taxon>
    </lineage>
</organism>